<feature type="domain" description="Methyl-accepting transducer" evidence="11">
    <location>
        <begin position="814"/>
        <end position="1043"/>
    </location>
</feature>
<feature type="compositionally biased region" description="Polar residues" evidence="9">
    <location>
        <begin position="856"/>
        <end position="875"/>
    </location>
</feature>
<evidence type="ECO:0000256" key="5">
    <source>
        <dbReference type="ARBA" id="ARBA00022989"/>
    </source>
</evidence>
<dbReference type="Proteomes" id="UP000675664">
    <property type="component" value="Unassembled WGS sequence"/>
</dbReference>
<evidence type="ECO:0000259" key="11">
    <source>
        <dbReference type="PROSITE" id="PS50111"/>
    </source>
</evidence>
<dbReference type="SUPFAM" id="SSF158472">
    <property type="entry name" value="HAMP domain-like"/>
    <property type="match status" value="1"/>
</dbReference>
<dbReference type="Pfam" id="PF00672">
    <property type="entry name" value="HAMP"/>
    <property type="match status" value="1"/>
</dbReference>
<comment type="subcellular location">
    <subcellularLocation>
        <location evidence="1">Cell membrane</location>
        <topology evidence="1">Multi-pass membrane protein</topology>
    </subcellularLocation>
</comment>
<dbReference type="GO" id="GO:0005886">
    <property type="term" value="C:plasma membrane"/>
    <property type="evidence" value="ECO:0007669"/>
    <property type="project" value="UniProtKB-SubCell"/>
</dbReference>
<evidence type="ECO:0000256" key="7">
    <source>
        <dbReference type="ARBA" id="ARBA00029447"/>
    </source>
</evidence>
<evidence type="ECO:0000256" key="6">
    <source>
        <dbReference type="ARBA" id="ARBA00023136"/>
    </source>
</evidence>
<dbReference type="Pfam" id="PF00015">
    <property type="entry name" value="MCPsignal"/>
    <property type="match status" value="1"/>
</dbReference>
<keyword evidence="5 10" id="KW-1133">Transmembrane helix</keyword>
<dbReference type="InterPro" id="IPR004089">
    <property type="entry name" value="MCPsignal_dom"/>
</dbReference>
<evidence type="ECO:0000259" key="12">
    <source>
        <dbReference type="PROSITE" id="PS50885"/>
    </source>
</evidence>
<dbReference type="PANTHER" id="PTHR43531:SF14">
    <property type="entry name" value="METHYL-ACCEPTING CHEMOTAXIS PROTEIN I-RELATED"/>
    <property type="match status" value="1"/>
</dbReference>
<evidence type="ECO:0000256" key="1">
    <source>
        <dbReference type="ARBA" id="ARBA00004651"/>
    </source>
</evidence>
<keyword evidence="4 10" id="KW-0812">Transmembrane</keyword>
<dbReference type="CDD" id="cd12912">
    <property type="entry name" value="PDC2_MCP_like"/>
    <property type="match status" value="1"/>
</dbReference>
<dbReference type="SMART" id="SM00304">
    <property type="entry name" value="HAMP"/>
    <property type="match status" value="5"/>
</dbReference>
<feature type="domain" description="HAMP" evidence="12">
    <location>
        <begin position="310"/>
        <end position="364"/>
    </location>
</feature>
<feature type="region of interest" description="Disordered" evidence="9">
    <location>
        <begin position="856"/>
        <end position="881"/>
    </location>
</feature>
<keyword evidence="6 10" id="KW-0472">Membrane</keyword>
<evidence type="ECO:0000256" key="2">
    <source>
        <dbReference type="ARBA" id="ARBA00022475"/>
    </source>
</evidence>
<dbReference type="Gene3D" id="3.30.450.20">
    <property type="entry name" value="PAS domain"/>
    <property type="match status" value="1"/>
</dbReference>
<feature type="transmembrane region" description="Helical" evidence="10">
    <location>
        <begin position="12"/>
        <end position="35"/>
    </location>
</feature>
<dbReference type="CDD" id="cd18773">
    <property type="entry name" value="PDC1_HK_sensor"/>
    <property type="match status" value="1"/>
</dbReference>
<reference evidence="13" key="2">
    <citation type="submission" date="2021-04" db="EMBL/GenBank/DDBJ databases">
        <authorList>
            <person name="Liu J."/>
        </authorList>
    </citation>
    <scope>NUCLEOTIDE SEQUENCE</scope>
    <source>
        <strain evidence="13">BAD-6</strain>
    </source>
</reference>
<protein>
    <submittedName>
        <fullName evidence="13">HAMP domain-containing protein</fullName>
    </submittedName>
</protein>
<feature type="domain" description="HAMP" evidence="12">
    <location>
        <begin position="442"/>
        <end position="494"/>
    </location>
</feature>
<dbReference type="SMART" id="SM00283">
    <property type="entry name" value="MA"/>
    <property type="match status" value="1"/>
</dbReference>
<dbReference type="PRINTS" id="PR00173">
    <property type="entry name" value="EDTRNSPORT"/>
</dbReference>
<keyword evidence="14" id="KW-1185">Reference proteome</keyword>
<dbReference type="Gene3D" id="1.20.120.1530">
    <property type="match status" value="2"/>
</dbReference>
<organism evidence="13 14">
    <name type="scientific">Sinanaerobacter chloroacetimidivorans</name>
    <dbReference type="NCBI Taxonomy" id="2818044"/>
    <lineage>
        <taxon>Bacteria</taxon>
        <taxon>Bacillati</taxon>
        <taxon>Bacillota</taxon>
        <taxon>Clostridia</taxon>
        <taxon>Peptostreptococcales</taxon>
        <taxon>Anaerovoracaceae</taxon>
        <taxon>Sinanaerobacter</taxon>
    </lineage>
</organism>
<evidence type="ECO:0000256" key="8">
    <source>
        <dbReference type="PROSITE-ProRule" id="PRU00284"/>
    </source>
</evidence>
<proteinExistence type="inferred from homology"/>
<evidence type="ECO:0000313" key="13">
    <source>
        <dbReference type="EMBL" id="MBR0597204.1"/>
    </source>
</evidence>
<feature type="region of interest" description="Disordered" evidence="9">
    <location>
        <begin position="1075"/>
        <end position="1101"/>
    </location>
</feature>
<dbReference type="PANTHER" id="PTHR43531">
    <property type="entry name" value="PROTEIN ICFG"/>
    <property type="match status" value="1"/>
</dbReference>
<reference evidence="13" key="1">
    <citation type="submission" date="2021-04" db="EMBL/GenBank/DDBJ databases">
        <title>Sinoanaerobacter chloroacetimidivorans sp. nov., an obligate anaerobic bacterium isolated from anaerobic sludge.</title>
        <authorList>
            <person name="Bao Y."/>
        </authorList>
    </citation>
    <scope>NUCLEOTIDE SEQUENCE</scope>
    <source>
        <strain evidence="13">BAD-6</strain>
    </source>
</reference>
<feature type="transmembrane region" description="Helical" evidence="10">
    <location>
        <begin position="289"/>
        <end position="308"/>
    </location>
</feature>
<dbReference type="FunFam" id="1.10.287.950:FF:000001">
    <property type="entry name" value="Methyl-accepting chemotaxis sensory transducer"/>
    <property type="match status" value="1"/>
</dbReference>
<keyword evidence="2" id="KW-1003">Cell membrane</keyword>
<feature type="domain" description="HAMP" evidence="12">
    <location>
        <begin position="533"/>
        <end position="585"/>
    </location>
</feature>
<dbReference type="GO" id="GO:0004888">
    <property type="term" value="F:transmembrane signaling receptor activity"/>
    <property type="evidence" value="ECO:0007669"/>
    <property type="project" value="TreeGrafter"/>
</dbReference>
<dbReference type="PROSITE" id="PS50111">
    <property type="entry name" value="CHEMOTAXIS_TRANSDUC_2"/>
    <property type="match status" value="1"/>
</dbReference>
<comment type="similarity">
    <text evidence="7">Belongs to the methyl-accepting chemotaxis (MCP) protein family.</text>
</comment>
<dbReference type="CDD" id="cd11386">
    <property type="entry name" value="MCP_signal"/>
    <property type="match status" value="1"/>
</dbReference>
<dbReference type="SUPFAM" id="SSF58104">
    <property type="entry name" value="Methyl-accepting chemotaxis protein (MCP) signaling domain"/>
    <property type="match status" value="1"/>
</dbReference>
<dbReference type="Pfam" id="PF02743">
    <property type="entry name" value="dCache_1"/>
    <property type="match status" value="1"/>
</dbReference>
<dbReference type="InterPro" id="IPR003660">
    <property type="entry name" value="HAMP_dom"/>
</dbReference>
<keyword evidence="8" id="KW-0807">Transducer</keyword>
<evidence type="ECO:0000313" key="14">
    <source>
        <dbReference type="Proteomes" id="UP000675664"/>
    </source>
</evidence>
<gene>
    <name evidence="13" type="ORF">KCX82_04920</name>
</gene>
<dbReference type="Pfam" id="PF18947">
    <property type="entry name" value="HAMP_2"/>
    <property type="match status" value="4"/>
</dbReference>
<evidence type="ECO:0000256" key="4">
    <source>
        <dbReference type="ARBA" id="ARBA00022692"/>
    </source>
</evidence>
<dbReference type="CDD" id="cd06225">
    <property type="entry name" value="HAMP"/>
    <property type="match status" value="1"/>
</dbReference>
<name>A0A8J8B0I2_9FIRM</name>
<keyword evidence="3" id="KW-0488">Methylation</keyword>
<accession>A0A8J8B0I2</accession>
<dbReference type="InterPro" id="IPR051310">
    <property type="entry name" value="MCP_chemotaxis"/>
</dbReference>
<evidence type="ECO:0000256" key="3">
    <source>
        <dbReference type="ARBA" id="ARBA00022481"/>
    </source>
</evidence>
<sequence>MKSMNKSIKTRLVFVFTVVILILNTILSFLSIYVVSRNLIEGAHNDLIEIAKEEAKYIQAKRDIELRYIDSLAQNPIISGETSLEEKTAFFKTEAERTGYIQFGIIAKDGNITVFGNNGEAAAKADPEFVQRVMSGESLASDVIVNDGKDQMVIVFAAPVYKNGQQIGVLYGEKDGQMLSDLVSSVSYKKTGFAYMVNDDGTAAGDRNIDLVLNQVNYVEAAKEDSKLRDLSDLMTSKILKREVGSGDYAYEGNDQIIAFAPIDGSPWIVAVGVVTKEVLEEVSGLRNLLIVMTIASIIIGAVIIFYLSGRISNPIKNLAKVADKLAEGDIEVDIAKIAGSKDEIGMLTESFGKMIDNIKDESMAAKRIAAGDLSIDIQVKSEKDVLAISMMSVVDTLRNLVAETTRMTEAAAAGRLDTRGNSDQFEGGYRDIIQGINETLDVVIGPLKVSAEYMDRISKGDIPAKITSEYNGDFNEIKNSINVCIDAVNALIEDAVMLSTAAVEGKLQIRADQTRHGGDFAKIIEGVNHTLDAVVKPIYTVAECLDQIGKGEIPQRITEDSQGDFEKMKNSVNACIDGLGALVEGNYILSKIKNNDFSEHVSGEYLGIYHEISHSINIVLNNFAEIVDLVNKVAVGNLSDLEGLKSKGKQSDNDELVPSLIIMLESINMLVEEADLLASAAVEGQLNIRGDAAKFKGEYSKVIEGFNRTLDAVIEPVQEASAVLQEMAKGKLDIKMDGDYRGDHAVIKNALNGTIDILGVYIGEISSVLEEIGRGNLNQTITAEYLGDFVKIKNSLNSIINSLNQVMGDISEAADQVASGSRQVSDGSQALSQGSTEQASAIQELTASLAEITSQTRQNAENASQASTLASSARENAEKGNEHMKAMLGSMEDINESSADISKIIKVIDDIAFQTNILALNAAVEAARAGQHGKGFAVVAEEVRSLAARSAAAAKETTDLIEGSINKVQDGTKIANETAQALSDIVLGVEKAAGLVEGIAKASNEQASGITQISKGIEQVSQVVQNNSATAEESAAASEELSGQAELLKDMVSQFRLSTNRKGITGEASLYLTEREEEKSNQNPEPVNRIILSDAEFDKY</sequence>
<dbReference type="Gene3D" id="1.10.287.950">
    <property type="entry name" value="Methyl-accepting chemotaxis protein"/>
    <property type="match status" value="1"/>
</dbReference>
<dbReference type="GO" id="GO:0006935">
    <property type="term" value="P:chemotaxis"/>
    <property type="evidence" value="ECO:0007669"/>
    <property type="project" value="TreeGrafter"/>
</dbReference>
<dbReference type="EMBL" id="JAGSND010000002">
    <property type="protein sequence ID" value="MBR0597204.1"/>
    <property type="molecule type" value="Genomic_DNA"/>
</dbReference>
<comment type="caution">
    <text evidence="13">The sequence shown here is derived from an EMBL/GenBank/DDBJ whole genome shotgun (WGS) entry which is preliminary data.</text>
</comment>
<dbReference type="InterPro" id="IPR033479">
    <property type="entry name" value="dCache_1"/>
</dbReference>
<dbReference type="AlphaFoldDB" id="A0A8J8B0I2"/>
<dbReference type="Gene3D" id="6.10.340.10">
    <property type="match status" value="1"/>
</dbReference>
<evidence type="ECO:0000256" key="10">
    <source>
        <dbReference type="SAM" id="Phobius"/>
    </source>
</evidence>
<dbReference type="GO" id="GO:0007165">
    <property type="term" value="P:signal transduction"/>
    <property type="evidence" value="ECO:0007669"/>
    <property type="project" value="UniProtKB-KW"/>
</dbReference>
<dbReference type="PROSITE" id="PS50885">
    <property type="entry name" value="HAMP"/>
    <property type="match status" value="3"/>
</dbReference>
<evidence type="ECO:0000256" key="9">
    <source>
        <dbReference type="SAM" id="MobiDB-lite"/>
    </source>
</evidence>